<dbReference type="NCBIfam" id="NF005450">
    <property type="entry name" value="PRK07042.1"/>
    <property type="match status" value="1"/>
</dbReference>
<feature type="domain" description="Amidase" evidence="1">
    <location>
        <begin position="26"/>
        <end position="442"/>
    </location>
</feature>
<dbReference type="AlphaFoldDB" id="A0A239KSR0"/>
<dbReference type="InterPro" id="IPR000120">
    <property type="entry name" value="Amidase"/>
</dbReference>
<reference evidence="3 4" key="2">
    <citation type="submission" date="2017-06" db="EMBL/GenBank/DDBJ databases">
        <authorList>
            <person name="Varghese N."/>
            <person name="Submissions S."/>
        </authorList>
    </citation>
    <scope>NUCLEOTIDE SEQUENCE [LARGE SCALE GENOMIC DNA]</scope>
    <source>
        <strain evidence="3 4">RLD-1</strain>
    </source>
</reference>
<accession>A0A239KSR0</accession>
<gene>
    <name evidence="2" type="ORF">SAMN05216189_102119</name>
    <name evidence="3" type="ORF">SAMN06295949_11765</name>
</gene>
<dbReference type="EMBL" id="FNEC01000021">
    <property type="protein sequence ID" value="SDJ68199.1"/>
    <property type="molecule type" value="Genomic_DNA"/>
</dbReference>
<dbReference type="PANTHER" id="PTHR11895">
    <property type="entry name" value="TRANSAMIDASE"/>
    <property type="match status" value="1"/>
</dbReference>
<dbReference type="RefSeq" id="WP_089392526.1">
    <property type="nucleotide sequence ID" value="NZ_FNEC01000021.1"/>
</dbReference>
<evidence type="ECO:0000313" key="3">
    <source>
        <dbReference type="EMBL" id="SNT21386.1"/>
    </source>
</evidence>
<sequence length="465" mass="50371">MTALHDLTAVQLLALYRSRQLSPVEYLQHLLAHIERWEPHLCALYAHAPERALGEAREAEARWTKGEPRGELDGVPVTIKELIASVGDPIPQGSAAVPLVSATRDAPPTARLREAGAILLAKTTVPDFGMLSSGLSSFHKLARNPWNLAMNPGGSSAGAAAAAAAGYGPLHVGTDIGGSVRLPAGWCGLVGFKPSLGRIPIDPYYTGRCAGPMTRTLDDTALLMKHLSRPDWRDATSLPPAELDWAIRPAEVRGLRIGLQLDPGCGLQPEPEVRRAVEDAARRFAEAGAEIVEVRPILDRGLLDGLDRFWRARLWAELEALPAERQARVLPYIFQWAEGGARVSGVEAVRGFNQTFEMRKRAAAQFHGIDCLLSPTNQVAAFPAEWASPTNDPALPFEHIGFTVPWNMTEQPALSINCGFTAAGMPIGLQIVGPRFADVAVLRLGKAFETWRGELPGWPRPPERG</sequence>
<dbReference type="EMBL" id="FZPC01000017">
    <property type="protein sequence ID" value="SNT21386.1"/>
    <property type="molecule type" value="Genomic_DNA"/>
</dbReference>
<evidence type="ECO:0000259" key="1">
    <source>
        <dbReference type="Pfam" id="PF01425"/>
    </source>
</evidence>
<evidence type="ECO:0000313" key="4">
    <source>
        <dbReference type="Proteomes" id="UP000198309"/>
    </source>
</evidence>
<evidence type="ECO:0000313" key="5">
    <source>
        <dbReference type="Proteomes" id="UP000199693"/>
    </source>
</evidence>
<dbReference type="GO" id="GO:0003824">
    <property type="term" value="F:catalytic activity"/>
    <property type="evidence" value="ECO:0007669"/>
    <property type="project" value="InterPro"/>
</dbReference>
<evidence type="ECO:0000313" key="2">
    <source>
        <dbReference type="EMBL" id="SDJ68199.1"/>
    </source>
</evidence>
<protein>
    <submittedName>
        <fullName evidence="2">Amidase</fullName>
    </submittedName>
</protein>
<dbReference type="SUPFAM" id="SSF75304">
    <property type="entry name" value="Amidase signature (AS) enzymes"/>
    <property type="match status" value="1"/>
</dbReference>
<name>A0A239KSR0_9PSED</name>
<keyword evidence="4" id="KW-1185">Reference proteome</keyword>
<dbReference type="Pfam" id="PF01425">
    <property type="entry name" value="Amidase"/>
    <property type="match status" value="1"/>
</dbReference>
<proteinExistence type="predicted"/>
<dbReference type="Proteomes" id="UP000198309">
    <property type="component" value="Unassembled WGS sequence"/>
</dbReference>
<dbReference type="InterPro" id="IPR023631">
    <property type="entry name" value="Amidase_dom"/>
</dbReference>
<organism evidence="2 5">
    <name type="scientific">Pseudomonas delhiensis</name>
    <dbReference type="NCBI Taxonomy" id="366289"/>
    <lineage>
        <taxon>Bacteria</taxon>
        <taxon>Pseudomonadati</taxon>
        <taxon>Pseudomonadota</taxon>
        <taxon>Gammaproteobacteria</taxon>
        <taxon>Pseudomonadales</taxon>
        <taxon>Pseudomonadaceae</taxon>
        <taxon>Pseudomonas</taxon>
    </lineage>
</organism>
<dbReference type="Gene3D" id="3.90.1300.10">
    <property type="entry name" value="Amidase signature (AS) domain"/>
    <property type="match status" value="1"/>
</dbReference>
<reference evidence="2 5" key="1">
    <citation type="submission" date="2016-10" db="EMBL/GenBank/DDBJ databases">
        <authorList>
            <person name="de Groot N.N."/>
        </authorList>
    </citation>
    <scope>NUCLEOTIDE SEQUENCE [LARGE SCALE GENOMIC DNA]</scope>
    <source>
        <strain evidence="2 5">CCM 7361</strain>
    </source>
</reference>
<dbReference type="Proteomes" id="UP000199693">
    <property type="component" value="Unassembled WGS sequence"/>
</dbReference>
<dbReference type="PANTHER" id="PTHR11895:SF173">
    <property type="entry name" value="GLUTAMYL-TRNA AMIDOTRANSFERASE SUBUNIT A"/>
    <property type="match status" value="1"/>
</dbReference>
<dbReference type="InterPro" id="IPR036928">
    <property type="entry name" value="AS_sf"/>
</dbReference>